<gene>
    <name evidence="3" type="ORF">Dsin_001963</name>
</gene>
<comment type="caution">
    <text evidence="3">The sequence shown here is derived from an EMBL/GenBank/DDBJ whole genome shotgun (WGS) entry which is preliminary data.</text>
</comment>
<dbReference type="AlphaFoldDB" id="A0AAE0B6A7"/>
<dbReference type="EMBL" id="JANJYJ010000001">
    <property type="protein sequence ID" value="KAK3230082.1"/>
    <property type="molecule type" value="Genomic_DNA"/>
</dbReference>
<evidence type="ECO:0000313" key="3">
    <source>
        <dbReference type="EMBL" id="KAK3230082.1"/>
    </source>
</evidence>
<feature type="region of interest" description="Disordered" evidence="1">
    <location>
        <begin position="39"/>
        <end position="94"/>
    </location>
</feature>
<protein>
    <recommendedName>
        <fullName evidence="2">MULE transposase domain-containing protein</fullName>
    </recommendedName>
</protein>
<feature type="compositionally biased region" description="Basic and acidic residues" evidence="1">
    <location>
        <begin position="65"/>
        <end position="78"/>
    </location>
</feature>
<keyword evidence="4" id="KW-1185">Reference proteome</keyword>
<sequence>MVEKLYDRIGVSRDIFELKITSQLIGISLVINADDEDECGTKGDTSKDPNGVSKVPQCGGQAKTGAREAPRDGEEERGGGSGAPNNSAPSITSRWTIPGSEQYSIQPIPSKDLFEDQEGFNTVITQVITIDATHLKAKTKGVLLVAVCKDCNEMIYLLAFGFAHSECIESWMWFLNATYMYRVEEFDREMAELKATNRKVYDKLIQVGIEKFSRVRSPRKRIKGMPINALCSDFFTTGWLQHAYAMTVNPVSKPETWDIPDVVHDRIVLPWLKRKQPRRAKKSRTPSVGRNKRYKHVKIVGKRDTIKKMPKTII</sequence>
<proteinExistence type="predicted"/>
<evidence type="ECO:0000256" key="1">
    <source>
        <dbReference type="SAM" id="MobiDB-lite"/>
    </source>
</evidence>
<name>A0AAE0B6A7_9ROSI</name>
<evidence type="ECO:0000259" key="2">
    <source>
        <dbReference type="Pfam" id="PF10551"/>
    </source>
</evidence>
<dbReference type="Pfam" id="PF10551">
    <property type="entry name" value="MULE"/>
    <property type="match status" value="1"/>
</dbReference>
<feature type="compositionally biased region" description="Polar residues" evidence="1">
    <location>
        <begin position="84"/>
        <end position="94"/>
    </location>
</feature>
<reference evidence="3" key="1">
    <citation type="journal article" date="2023" name="Plant J.">
        <title>Genome sequences and population genomics provide insights into the demographic history, inbreeding, and mutation load of two 'living fossil' tree species of Dipteronia.</title>
        <authorList>
            <person name="Feng Y."/>
            <person name="Comes H.P."/>
            <person name="Chen J."/>
            <person name="Zhu S."/>
            <person name="Lu R."/>
            <person name="Zhang X."/>
            <person name="Li P."/>
            <person name="Qiu J."/>
            <person name="Olsen K.M."/>
            <person name="Qiu Y."/>
        </authorList>
    </citation>
    <scope>NUCLEOTIDE SEQUENCE</scope>
    <source>
        <strain evidence="3">NBL</strain>
    </source>
</reference>
<evidence type="ECO:0000313" key="4">
    <source>
        <dbReference type="Proteomes" id="UP001281410"/>
    </source>
</evidence>
<dbReference type="Proteomes" id="UP001281410">
    <property type="component" value="Unassembled WGS sequence"/>
</dbReference>
<dbReference type="InterPro" id="IPR018289">
    <property type="entry name" value="MULE_transposase_dom"/>
</dbReference>
<organism evidence="3 4">
    <name type="scientific">Dipteronia sinensis</name>
    <dbReference type="NCBI Taxonomy" id="43782"/>
    <lineage>
        <taxon>Eukaryota</taxon>
        <taxon>Viridiplantae</taxon>
        <taxon>Streptophyta</taxon>
        <taxon>Embryophyta</taxon>
        <taxon>Tracheophyta</taxon>
        <taxon>Spermatophyta</taxon>
        <taxon>Magnoliopsida</taxon>
        <taxon>eudicotyledons</taxon>
        <taxon>Gunneridae</taxon>
        <taxon>Pentapetalae</taxon>
        <taxon>rosids</taxon>
        <taxon>malvids</taxon>
        <taxon>Sapindales</taxon>
        <taxon>Sapindaceae</taxon>
        <taxon>Hippocastanoideae</taxon>
        <taxon>Acereae</taxon>
        <taxon>Dipteronia</taxon>
    </lineage>
</organism>
<accession>A0AAE0B6A7</accession>
<feature type="domain" description="MULE transposase" evidence="2">
    <location>
        <begin position="127"/>
        <end position="180"/>
    </location>
</feature>